<gene>
    <name evidence="1" type="primary">FAAH2A</name>
    <name evidence="1" type="ORF">K3G42_006108</name>
</gene>
<evidence type="ECO:0000313" key="2">
    <source>
        <dbReference type="Proteomes" id="UP000827872"/>
    </source>
</evidence>
<name>A0ACB8FX96_9SAUR</name>
<keyword evidence="2" id="KW-1185">Reference proteome</keyword>
<dbReference type="EMBL" id="CM037626">
    <property type="protein sequence ID" value="KAH8011712.1"/>
    <property type="molecule type" value="Genomic_DNA"/>
</dbReference>
<comment type="caution">
    <text evidence="1">The sequence shown here is derived from an EMBL/GenBank/DDBJ whole genome shotgun (WGS) entry which is preliminary data.</text>
</comment>
<protein>
    <submittedName>
        <fullName evidence="1">Fatty-acid amide hydrolase 2-A</fullName>
    </submittedName>
</protein>
<dbReference type="Proteomes" id="UP000827872">
    <property type="component" value="Linkage Group LG13"/>
</dbReference>
<keyword evidence="1" id="KW-0378">Hydrolase</keyword>
<reference evidence="1" key="1">
    <citation type="submission" date="2021-08" db="EMBL/GenBank/DDBJ databases">
        <title>The first chromosome-level gecko genome reveals the dynamic sex chromosomes of Neotropical dwarf geckos (Sphaerodactylidae: Sphaerodactylus).</title>
        <authorList>
            <person name="Pinto B.J."/>
            <person name="Keating S.E."/>
            <person name="Gamble T."/>
        </authorList>
    </citation>
    <scope>NUCLEOTIDE SEQUENCE</scope>
    <source>
        <strain evidence="1">TG3544</strain>
    </source>
</reference>
<organism evidence="1 2">
    <name type="scientific">Sphaerodactylus townsendi</name>
    <dbReference type="NCBI Taxonomy" id="933632"/>
    <lineage>
        <taxon>Eukaryota</taxon>
        <taxon>Metazoa</taxon>
        <taxon>Chordata</taxon>
        <taxon>Craniata</taxon>
        <taxon>Vertebrata</taxon>
        <taxon>Euteleostomi</taxon>
        <taxon>Lepidosauria</taxon>
        <taxon>Squamata</taxon>
        <taxon>Bifurcata</taxon>
        <taxon>Gekkota</taxon>
        <taxon>Sphaerodactylidae</taxon>
        <taxon>Sphaerodactylus</taxon>
    </lineage>
</organism>
<accession>A0ACB8FX96</accession>
<evidence type="ECO:0000313" key="1">
    <source>
        <dbReference type="EMBL" id="KAH8011712.1"/>
    </source>
</evidence>
<proteinExistence type="predicted"/>
<sequence length="93" mass="10128">MVTCVNVIETFIGRIKEVNPLINAVVKDRFEAALQEAHQVDKLLSEGHDSEESLREKFPYLGVPVTIKEAFALQGEGSTKLSNEGGASVANRS</sequence>